<feature type="compositionally biased region" description="Basic and acidic residues" evidence="4">
    <location>
        <begin position="784"/>
        <end position="799"/>
    </location>
</feature>
<evidence type="ECO:0000256" key="2">
    <source>
        <dbReference type="ARBA" id="ARBA00022801"/>
    </source>
</evidence>
<sequence length="1374" mass="155082">MVHQRLEAAPCLNGDSPPPTRFVDGVETPYPPTTVEEKMARKNDLKAKGTLLMALPNEHQLKFTSYKTAKSLMEAIEKRFGGNEESKKILDTLSMDDLYNNLKIYEAGVMGSSSTTQNTQNVAFVSSNNTDSTNTTVNTTHDVSTASSKTNASNLPNVDSLSDSVIYSFFTSKSNSPPLDNEDLEQINPDDLEEMDLKRGHFARECRASKHQDNMNREVPRRTMPVEDTTLNALVSQCDRLGYDWSDQTEDGPTNFELMAYTSSSSSSSSNSDTKVSTCSKVRLKSYETLNEHYDNLTKDFNKSQFNLGAYKACLESVDARLKVYKKNEVVFEDDIKILKIDVMFRDKAITELRQKFKKAEKERDDLKLTLEKFKGSSKNLIRLLDSQQSDKSKSGLGYDSQVLENQVNDKYNTGEGYHAVSPPYTGDFMLSKPDLVLADEHVVSEPVTSLPGIAKGSLLNKKRVIGKPITLGKTVKVLEGNPQYTLKDQGIFDSGCSRHTNENKSFLTDYQEIDGGFVAFGGSLKGGKITGKGGLTCLFAKATIDEYNLWHRRVGHINFKNVNKLVKGNLVRGIENQINHRIKIIRCDNETEFKNSKINQFCQMKGIKREFSVAGTPQQNENRVLVTKPHNKTPYELLIGRSSNLDFIRPFGCPVTILATLDHLGKFGGKADKGFLVGYSVNSKVFRVFNSRTKKVEENLHIRFLENKSNVAGRGPEWLFDIDSLIKSMNYEPVTAGNQTNNDACIKINVNAGQAGQEKASDHEYILLPFMPSNSPLSSSTKSSDDKDANEVPGKGDEGVNLSNGKRAIGTKWVFRNRKDERGIIVRNKARLVAQGYTQKEGIDYDEVFAPVARIEAIGLFLAYASFMGFIVYQMDVKSAFLYGTIEEEVYVYQPPSFEDHIFLTSQDKYVADILKKFDFTTVKTESTLIEPNKALIKDTEAEDVDVHLYKSMIGSLMYLTTSMLDIMFVFCACARFQVTPKTSHLYHVKRIFRYFKEEAKIKEETEVPHIEPQTKESVPTPSNDPLPSGEDRMQLTELMNLCTNLQKLVLDLEKAKTAQAKEIANLKKRVKKLEKKKKSRTLCLKRLYKVGLSARIVSSDEEGLGDQEDTFKQGRIAEIDTDEDLSLINETVQDQGRMNEEDLFGVNDLDGDEVIVDVTTGENVEQDGTVAEKETFIELKAAKRRARGVIVQEPSEFRTTSSLQPSQLLQAKDEDMNTEIVEERLKKSQAEVTEGSSKRARDEIEQESAKRQRLEKEDDFAELKRCLKIVLEDDDDVTIKAIPLSSKSATIVYYKIYKDGKKSYFKIIKTNGNSQNYLTFGKMFKNINREDLEVLWSIVKERFKKAKPVDDMDNLLFQTMKTIFEHHDEDNI</sequence>
<dbReference type="InterPro" id="IPR012337">
    <property type="entry name" value="RNaseH-like_sf"/>
</dbReference>
<evidence type="ECO:0000256" key="1">
    <source>
        <dbReference type="ARBA" id="ARBA00022723"/>
    </source>
</evidence>
<evidence type="ECO:0000256" key="3">
    <source>
        <dbReference type="SAM" id="Coils"/>
    </source>
</evidence>
<evidence type="ECO:0000256" key="4">
    <source>
        <dbReference type="SAM" id="MobiDB-lite"/>
    </source>
</evidence>
<dbReference type="InterPro" id="IPR025724">
    <property type="entry name" value="GAG-pre-integrase_dom"/>
</dbReference>
<dbReference type="Pfam" id="PF25597">
    <property type="entry name" value="SH3_retrovirus"/>
    <property type="match status" value="1"/>
</dbReference>
<feature type="coiled-coil region" evidence="3">
    <location>
        <begin position="350"/>
        <end position="377"/>
    </location>
</feature>
<name>A0A699GW62_TANCI</name>
<feature type="coiled-coil region" evidence="3">
    <location>
        <begin position="1037"/>
        <end position="1078"/>
    </location>
</feature>
<reference evidence="8" key="1">
    <citation type="journal article" date="2019" name="Sci. Rep.">
        <title>Draft genome of Tanacetum cinerariifolium, the natural source of mosquito coil.</title>
        <authorList>
            <person name="Yamashiro T."/>
            <person name="Shiraishi A."/>
            <person name="Satake H."/>
            <person name="Nakayama K."/>
        </authorList>
    </citation>
    <scope>NUCLEOTIDE SEQUENCE</scope>
</reference>
<dbReference type="GO" id="GO:0046872">
    <property type="term" value="F:metal ion binding"/>
    <property type="evidence" value="ECO:0007669"/>
    <property type="project" value="UniProtKB-KW"/>
</dbReference>
<dbReference type="InterPro" id="IPR057670">
    <property type="entry name" value="SH3_retrovirus"/>
</dbReference>
<keyword evidence="1" id="KW-0479">Metal-binding</keyword>
<gene>
    <name evidence="8" type="ORF">Tci_223510</name>
</gene>
<dbReference type="GO" id="GO:0016787">
    <property type="term" value="F:hydrolase activity"/>
    <property type="evidence" value="ECO:0007669"/>
    <property type="project" value="UniProtKB-KW"/>
</dbReference>
<evidence type="ECO:0000259" key="6">
    <source>
        <dbReference type="Pfam" id="PF13976"/>
    </source>
</evidence>
<keyword evidence="2" id="KW-0378">Hydrolase</keyword>
<feature type="domain" description="Reverse transcriptase Ty1/copia-type" evidence="5">
    <location>
        <begin position="801"/>
        <end position="900"/>
    </location>
</feature>
<proteinExistence type="predicted"/>
<feature type="compositionally biased region" description="Polar residues" evidence="4">
    <location>
        <begin position="1017"/>
        <end position="1027"/>
    </location>
</feature>
<feature type="domain" description="Retroviral polymerase SH3-like" evidence="7">
    <location>
        <begin position="654"/>
        <end position="710"/>
    </location>
</feature>
<feature type="region of interest" description="Disordered" evidence="4">
    <location>
        <begin position="1007"/>
        <end position="1033"/>
    </location>
</feature>
<dbReference type="Gene3D" id="3.30.420.10">
    <property type="entry name" value="Ribonuclease H-like superfamily/Ribonuclease H"/>
    <property type="match status" value="1"/>
</dbReference>
<dbReference type="EMBL" id="BKCJ010061655">
    <property type="protein sequence ID" value="GEW51534.1"/>
    <property type="molecule type" value="Genomic_DNA"/>
</dbReference>
<comment type="caution">
    <text evidence="8">The sequence shown here is derived from an EMBL/GenBank/DDBJ whole genome shotgun (WGS) entry which is preliminary data.</text>
</comment>
<evidence type="ECO:0000313" key="8">
    <source>
        <dbReference type="EMBL" id="GEW51534.1"/>
    </source>
</evidence>
<accession>A0A699GW62</accession>
<feature type="region of interest" description="Disordered" evidence="4">
    <location>
        <begin position="1"/>
        <end position="21"/>
    </location>
</feature>
<evidence type="ECO:0000259" key="5">
    <source>
        <dbReference type="Pfam" id="PF07727"/>
    </source>
</evidence>
<dbReference type="SUPFAM" id="SSF53098">
    <property type="entry name" value="Ribonuclease H-like"/>
    <property type="match status" value="1"/>
</dbReference>
<protein>
    <submittedName>
        <fullName evidence="8">Uncharacterized protein</fullName>
    </submittedName>
</protein>
<feature type="domain" description="GAG-pre-integrase" evidence="6">
    <location>
        <begin position="538"/>
        <end position="577"/>
    </location>
</feature>
<dbReference type="Pfam" id="PF07727">
    <property type="entry name" value="RVT_2"/>
    <property type="match status" value="1"/>
</dbReference>
<feature type="region of interest" description="Disordered" evidence="4">
    <location>
        <begin position="1227"/>
        <end position="1253"/>
    </location>
</feature>
<keyword evidence="3" id="KW-0175">Coiled coil</keyword>
<evidence type="ECO:0000259" key="7">
    <source>
        <dbReference type="Pfam" id="PF25597"/>
    </source>
</evidence>
<feature type="region of interest" description="Disordered" evidence="4">
    <location>
        <begin position="776"/>
        <end position="802"/>
    </location>
</feature>
<feature type="compositionally biased region" description="Basic and acidic residues" evidence="4">
    <location>
        <begin position="1238"/>
        <end position="1253"/>
    </location>
</feature>
<dbReference type="GO" id="GO:0003676">
    <property type="term" value="F:nucleic acid binding"/>
    <property type="evidence" value="ECO:0007669"/>
    <property type="project" value="InterPro"/>
</dbReference>
<dbReference type="PANTHER" id="PTHR42648">
    <property type="entry name" value="TRANSPOSASE, PUTATIVE-RELATED"/>
    <property type="match status" value="1"/>
</dbReference>
<dbReference type="InterPro" id="IPR013103">
    <property type="entry name" value="RVT_2"/>
</dbReference>
<feature type="compositionally biased region" description="Basic and acidic residues" evidence="4">
    <location>
        <begin position="1007"/>
        <end position="1016"/>
    </location>
</feature>
<organism evidence="8">
    <name type="scientific">Tanacetum cinerariifolium</name>
    <name type="common">Dalmatian daisy</name>
    <name type="synonym">Chrysanthemum cinerariifolium</name>
    <dbReference type="NCBI Taxonomy" id="118510"/>
    <lineage>
        <taxon>Eukaryota</taxon>
        <taxon>Viridiplantae</taxon>
        <taxon>Streptophyta</taxon>
        <taxon>Embryophyta</taxon>
        <taxon>Tracheophyta</taxon>
        <taxon>Spermatophyta</taxon>
        <taxon>Magnoliopsida</taxon>
        <taxon>eudicotyledons</taxon>
        <taxon>Gunneridae</taxon>
        <taxon>Pentapetalae</taxon>
        <taxon>asterids</taxon>
        <taxon>campanulids</taxon>
        <taxon>Asterales</taxon>
        <taxon>Asteraceae</taxon>
        <taxon>Asteroideae</taxon>
        <taxon>Anthemideae</taxon>
        <taxon>Anthemidinae</taxon>
        <taxon>Tanacetum</taxon>
    </lineage>
</organism>
<dbReference type="Pfam" id="PF13976">
    <property type="entry name" value="gag_pre-integrs"/>
    <property type="match status" value="1"/>
</dbReference>
<dbReference type="InterPro" id="IPR039537">
    <property type="entry name" value="Retrotran_Ty1/copia-like"/>
</dbReference>
<dbReference type="PANTHER" id="PTHR42648:SF32">
    <property type="entry name" value="RIBONUCLEASE H-LIKE DOMAIN, GAG-PRE-INTEGRASE DOMAIN PROTEIN-RELATED"/>
    <property type="match status" value="1"/>
</dbReference>
<dbReference type="InterPro" id="IPR036397">
    <property type="entry name" value="RNaseH_sf"/>
</dbReference>